<reference evidence="1" key="1">
    <citation type="submission" date="2021-01" db="EMBL/GenBank/DDBJ databases">
        <authorList>
            <consortium name="Genoscope - CEA"/>
            <person name="William W."/>
        </authorList>
    </citation>
    <scope>NUCLEOTIDE SEQUENCE</scope>
</reference>
<proteinExistence type="predicted"/>
<keyword evidence="2" id="KW-1185">Reference proteome</keyword>
<gene>
    <name evidence="1" type="ORF">PPENT_87.1.T0880139</name>
</gene>
<name>A0A8S1WAM3_9CILI</name>
<dbReference type="Proteomes" id="UP000689195">
    <property type="component" value="Unassembled WGS sequence"/>
</dbReference>
<dbReference type="EMBL" id="CAJJDO010000088">
    <property type="protein sequence ID" value="CAD8187084.1"/>
    <property type="molecule type" value="Genomic_DNA"/>
</dbReference>
<evidence type="ECO:0000313" key="1">
    <source>
        <dbReference type="EMBL" id="CAD8187084.1"/>
    </source>
</evidence>
<sequence length="930" mass="110044">MFDQQIKSLQCAAIETQAYYDIYWQVPSKQAAAYNMLLDKFNHTKIKIEVDYNQIQLHPQIMEIINYYNHIQTSQIPLIKATPDIVILGPPSSDPNQHYNRSIQKICSQLLNENLLDDLSNFTIEKQIFQNLNNLIHCQGLNTVILQPCTIPVLSNYPLWFSQGLIKTLEAYQVGYLELEEIDYLTEIQIKFIHSSLNYIDSQLKQKNSIRSKNEPNTLSPYKGSNIHQSEIDNQQSKHRTKSILVSNWFHFKTYSNLRPRDTLSQIKRHKAVSSSQVDLHTPFSPYKKYFSKVAQEALNLRHKHINEQFQQYKSNPKILNPRKGENVQPDQLKKMKQEAMQEIEKFQKNYLFDINFNTKGLVKLLGQVSYVYDNHDLIQSPQFQEILKSSKENLYQFQNIRELALLLNFCFKHQLGDENLWFAAYQHLLNTQSQIQVEDLLLILESINETNLEYLKPLFKQFENAILEEVQRNNHKVTIKALQIYRKFQPDNNNFFYSIKKQIIDSLPQTNTDSVLNYLRYYGLGNEPIEDRQEILNAIMIHLYKMQKFLNKKQLLQVYYTYVRTQLGSDILYRLIEDRVAILIDEFQLNEIEQLLIIAANQKNNIIFKYAERLLKQRLLDCNPADLVQIAVLFIENNQGTPEFIDSLEQHLIQAIYTTDDITELLWALVQKQYNSKWMEKIADACKERVPNLSVKQLTSIVWMTSDYFKRLKNKEKQQSKYIDLYELIEKHLIQYFEEGEVINRDVALVMNAYIRNIPISQDLVDLMEIYILNSTEEELQELDGWSVSQIIWGFSQIEQYQNLKEFLNFMIKVTIECIGEMKIDELFTVLRVYINEKQETEEMIKEAIEKTNFWMDQLDLNQVYLGIHIFTNTSFSNLQGINELIKKLLDRLEFLKSIKPQIDPNEDEEIDHDKEQKLRLEVEKYKYS</sequence>
<evidence type="ECO:0000313" key="2">
    <source>
        <dbReference type="Proteomes" id="UP000689195"/>
    </source>
</evidence>
<comment type="caution">
    <text evidence="1">The sequence shown here is derived from an EMBL/GenBank/DDBJ whole genome shotgun (WGS) entry which is preliminary data.</text>
</comment>
<dbReference type="AlphaFoldDB" id="A0A8S1WAM3"/>
<accession>A0A8S1WAM3</accession>
<organism evidence="1 2">
    <name type="scientific">Paramecium pentaurelia</name>
    <dbReference type="NCBI Taxonomy" id="43138"/>
    <lineage>
        <taxon>Eukaryota</taxon>
        <taxon>Sar</taxon>
        <taxon>Alveolata</taxon>
        <taxon>Ciliophora</taxon>
        <taxon>Intramacronucleata</taxon>
        <taxon>Oligohymenophorea</taxon>
        <taxon>Peniculida</taxon>
        <taxon>Parameciidae</taxon>
        <taxon>Paramecium</taxon>
    </lineage>
</organism>
<dbReference type="OrthoDB" id="293274at2759"/>
<protein>
    <submittedName>
        <fullName evidence="1">Uncharacterized protein</fullName>
    </submittedName>
</protein>